<keyword evidence="3 8" id="KW-0645">Protease</keyword>
<evidence type="ECO:0000256" key="8">
    <source>
        <dbReference type="RuleBase" id="RU363034"/>
    </source>
</evidence>
<proteinExistence type="predicted"/>
<reference evidence="11" key="1">
    <citation type="submission" date="2024-04" db="EMBL/GenBank/DDBJ databases">
        <authorList>
            <consortium name="Molecular Ecology Group"/>
        </authorList>
    </citation>
    <scope>NUCLEOTIDE SEQUENCE</scope>
</reference>
<protein>
    <recommendedName>
        <fullName evidence="7">chymotrypsin</fullName>
        <ecNumber evidence="7">3.4.21.1</ecNumber>
    </recommendedName>
</protein>
<dbReference type="EMBL" id="OZ034835">
    <property type="protein sequence ID" value="CAL1676761.1"/>
    <property type="molecule type" value="Genomic_DNA"/>
</dbReference>
<dbReference type="CDD" id="cd00190">
    <property type="entry name" value="Tryp_SPc"/>
    <property type="match status" value="1"/>
</dbReference>
<dbReference type="InterPro" id="IPR043504">
    <property type="entry name" value="Peptidase_S1_PA_chymotrypsin"/>
</dbReference>
<keyword evidence="9" id="KW-0732">Signal</keyword>
<keyword evidence="6" id="KW-1015">Disulfide bond</keyword>
<dbReference type="PROSITE" id="PS50240">
    <property type="entry name" value="TRYPSIN_DOM"/>
    <property type="match status" value="1"/>
</dbReference>
<keyword evidence="5 8" id="KW-0720">Serine protease</keyword>
<dbReference type="FunFam" id="2.40.10.10:FF:000047">
    <property type="entry name" value="Trypsin eta"/>
    <property type="match status" value="1"/>
</dbReference>
<dbReference type="PROSITE" id="PS00134">
    <property type="entry name" value="TRYPSIN_HIS"/>
    <property type="match status" value="1"/>
</dbReference>
<dbReference type="InterPro" id="IPR009003">
    <property type="entry name" value="Peptidase_S1_PA"/>
</dbReference>
<feature type="signal peptide" evidence="9">
    <location>
        <begin position="1"/>
        <end position="23"/>
    </location>
</feature>
<accession>A0AAV2N9F5</accession>
<evidence type="ECO:0000256" key="9">
    <source>
        <dbReference type="SAM" id="SignalP"/>
    </source>
</evidence>
<evidence type="ECO:0000313" key="12">
    <source>
        <dbReference type="Proteomes" id="UP001497644"/>
    </source>
</evidence>
<dbReference type="SUPFAM" id="SSF50494">
    <property type="entry name" value="Trypsin-like serine proteases"/>
    <property type="match status" value="1"/>
</dbReference>
<evidence type="ECO:0000259" key="10">
    <source>
        <dbReference type="PROSITE" id="PS50240"/>
    </source>
</evidence>
<feature type="domain" description="Peptidase S1" evidence="10">
    <location>
        <begin position="228"/>
        <end position="471"/>
    </location>
</feature>
<dbReference type="GO" id="GO:0005576">
    <property type="term" value="C:extracellular region"/>
    <property type="evidence" value="ECO:0007669"/>
    <property type="project" value="UniProtKB-SubCell"/>
</dbReference>
<dbReference type="InterPro" id="IPR033116">
    <property type="entry name" value="TRYPSIN_SER"/>
</dbReference>
<dbReference type="Pfam" id="PF00089">
    <property type="entry name" value="Trypsin"/>
    <property type="match status" value="1"/>
</dbReference>
<evidence type="ECO:0000256" key="4">
    <source>
        <dbReference type="ARBA" id="ARBA00022801"/>
    </source>
</evidence>
<evidence type="ECO:0000256" key="1">
    <source>
        <dbReference type="ARBA" id="ARBA00004239"/>
    </source>
</evidence>
<evidence type="ECO:0000256" key="2">
    <source>
        <dbReference type="ARBA" id="ARBA00022525"/>
    </source>
</evidence>
<dbReference type="InterPro" id="IPR001254">
    <property type="entry name" value="Trypsin_dom"/>
</dbReference>
<dbReference type="GO" id="GO:0016485">
    <property type="term" value="P:protein processing"/>
    <property type="evidence" value="ECO:0007669"/>
    <property type="project" value="UniProtKB-ARBA"/>
</dbReference>
<dbReference type="AlphaFoldDB" id="A0AAV2N9F5"/>
<dbReference type="PROSITE" id="PS00135">
    <property type="entry name" value="TRYPSIN_SER"/>
    <property type="match status" value="1"/>
</dbReference>
<organism evidence="11 12">
    <name type="scientific">Lasius platythorax</name>
    <dbReference type="NCBI Taxonomy" id="488582"/>
    <lineage>
        <taxon>Eukaryota</taxon>
        <taxon>Metazoa</taxon>
        <taxon>Ecdysozoa</taxon>
        <taxon>Arthropoda</taxon>
        <taxon>Hexapoda</taxon>
        <taxon>Insecta</taxon>
        <taxon>Pterygota</taxon>
        <taxon>Neoptera</taxon>
        <taxon>Endopterygota</taxon>
        <taxon>Hymenoptera</taxon>
        <taxon>Apocrita</taxon>
        <taxon>Aculeata</taxon>
        <taxon>Formicoidea</taxon>
        <taxon>Formicidae</taxon>
        <taxon>Formicinae</taxon>
        <taxon>Lasius</taxon>
        <taxon>Lasius</taxon>
    </lineage>
</organism>
<name>A0AAV2N9F5_9HYME</name>
<dbReference type="EC" id="3.4.21.1" evidence="7"/>
<dbReference type="Proteomes" id="UP001497644">
    <property type="component" value="Chromosome 12"/>
</dbReference>
<evidence type="ECO:0000256" key="7">
    <source>
        <dbReference type="ARBA" id="ARBA00044036"/>
    </source>
</evidence>
<dbReference type="Gene3D" id="2.40.10.10">
    <property type="entry name" value="Trypsin-like serine proteases"/>
    <property type="match status" value="2"/>
</dbReference>
<keyword evidence="12" id="KW-1185">Reference proteome</keyword>
<dbReference type="PANTHER" id="PTHR24252">
    <property type="entry name" value="ACROSIN-RELATED"/>
    <property type="match status" value="1"/>
</dbReference>
<evidence type="ECO:0000256" key="3">
    <source>
        <dbReference type="ARBA" id="ARBA00022670"/>
    </source>
</evidence>
<evidence type="ECO:0000256" key="5">
    <source>
        <dbReference type="ARBA" id="ARBA00022825"/>
    </source>
</evidence>
<dbReference type="GO" id="GO:0004252">
    <property type="term" value="F:serine-type endopeptidase activity"/>
    <property type="evidence" value="ECO:0007669"/>
    <property type="project" value="UniProtKB-EC"/>
</dbReference>
<evidence type="ECO:0000313" key="11">
    <source>
        <dbReference type="EMBL" id="CAL1676761.1"/>
    </source>
</evidence>
<dbReference type="PANTHER" id="PTHR24252:SF7">
    <property type="entry name" value="HYALIN"/>
    <property type="match status" value="1"/>
</dbReference>
<dbReference type="PRINTS" id="PR00722">
    <property type="entry name" value="CHYMOTRYPSIN"/>
</dbReference>
<keyword evidence="4 8" id="KW-0378">Hydrolase</keyword>
<evidence type="ECO:0000256" key="6">
    <source>
        <dbReference type="ARBA" id="ARBA00023157"/>
    </source>
</evidence>
<keyword evidence="2" id="KW-0964">Secreted</keyword>
<dbReference type="InterPro" id="IPR001314">
    <property type="entry name" value="Peptidase_S1A"/>
</dbReference>
<comment type="subcellular location">
    <subcellularLocation>
        <location evidence="1">Secreted</location>
        <location evidence="1">Extracellular space</location>
    </subcellularLocation>
</comment>
<dbReference type="InterPro" id="IPR018114">
    <property type="entry name" value="TRYPSIN_HIS"/>
</dbReference>
<feature type="chain" id="PRO_5043449786" description="chymotrypsin" evidence="9">
    <location>
        <begin position="24"/>
        <end position="473"/>
    </location>
</feature>
<gene>
    <name evidence="11" type="ORF">LPLAT_LOCUS2882</name>
</gene>
<sequence length="473" mass="51126">MDLRFGVFVVCLIAALIWQPIGGKNSGNRGSSKEKKNSTKIQLSEGIATNPFLQQSITLSNVNSNPFLSFDGNESEKPNIFVQENNSSSIAIFTNNPFLNFGTDTRVDTGSSDAPEPVTQAPYRPLPSSAPVINTPPSSHAAPAPVNNPFITLHKQNLSIEVKPPSSGTPSLPDIVPIKIGSTKTKSELKCDEYVRELAGTTEITSLVGTSTDVIKVDNVCRDANRLVVGGIEAKTGEFPHMVALGKRNSDETFDLMCGATLISHTWVLSAAHCTYGPNGAPSDARIGFHRLSDQQSGVTVAIKAMIRHPDYNPPAMYADIALVQLMNTVTFSTLIRPACLYQQYDTVPTSAWICGWGANEFAGDQTDRLQKAQLNLVDNLACTLRHNSSKEIPHGVTPSMVCAGDPRGGWTKDTCQGDSGGPLQIIHPRNLCVFQVIGITSFGQGCAIIDTPGVYTRVSHYIFWIENIVWPQ</sequence>
<dbReference type="SMART" id="SM00020">
    <property type="entry name" value="Tryp_SPc"/>
    <property type="match status" value="1"/>
</dbReference>